<comment type="caution">
    <text evidence="2">The sequence shown here is derived from an EMBL/GenBank/DDBJ whole genome shotgun (WGS) entry which is preliminary data.</text>
</comment>
<organism evidence="2 3">
    <name type="scientific">Umbra pygmaea</name>
    <name type="common">Eastern mudminnow</name>
    <dbReference type="NCBI Taxonomy" id="75934"/>
    <lineage>
        <taxon>Eukaryota</taxon>
        <taxon>Metazoa</taxon>
        <taxon>Chordata</taxon>
        <taxon>Craniata</taxon>
        <taxon>Vertebrata</taxon>
        <taxon>Euteleostomi</taxon>
        <taxon>Actinopterygii</taxon>
        <taxon>Neopterygii</taxon>
        <taxon>Teleostei</taxon>
        <taxon>Protacanthopterygii</taxon>
        <taxon>Esociformes</taxon>
        <taxon>Umbridae</taxon>
        <taxon>Umbra</taxon>
    </lineage>
</organism>
<dbReference type="Proteomes" id="UP001557470">
    <property type="component" value="Unassembled WGS sequence"/>
</dbReference>
<sequence length="108" mass="11188">MCSGSVWSAGQESPIGQPSQAGRGRDRKACESAVCFLGVCSALQTREQASDPTAGDEGSVGCIDIEGPVLVQHYWIRVVTGGGNDTELADQVGCSVEGQLHYNGAVDC</sequence>
<dbReference type="AlphaFoldDB" id="A0ABD0YC51"/>
<protein>
    <submittedName>
        <fullName evidence="2">Uncharacterized protein</fullName>
    </submittedName>
</protein>
<feature type="region of interest" description="Disordered" evidence="1">
    <location>
        <begin position="1"/>
        <end position="24"/>
    </location>
</feature>
<reference evidence="2 3" key="1">
    <citation type="submission" date="2024-06" db="EMBL/GenBank/DDBJ databases">
        <authorList>
            <person name="Pan Q."/>
            <person name="Wen M."/>
            <person name="Jouanno E."/>
            <person name="Zahm M."/>
            <person name="Klopp C."/>
            <person name="Cabau C."/>
            <person name="Louis A."/>
            <person name="Berthelot C."/>
            <person name="Parey E."/>
            <person name="Roest Crollius H."/>
            <person name="Montfort J."/>
            <person name="Robinson-Rechavi M."/>
            <person name="Bouchez O."/>
            <person name="Lampietro C."/>
            <person name="Lopez Roques C."/>
            <person name="Donnadieu C."/>
            <person name="Postlethwait J."/>
            <person name="Bobe J."/>
            <person name="Verreycken H."/>
            <person name="Guiguen Y."/>
        </authorList>
    </citation>
    <scope>NUCLEOTIDE SEQUENCE [LARGE SCALE GENOMIC DNA]</scope>
    <source>
        <strain evidence="2">Up_M1</strain>
        <tissue evidence="2">Testis</tissue>
    </source>
</reference>
<proteinExistence type="predicted"/>
<evidence type="ECO:0000313" key="2">
    <source>
        <dbReference type="EMBL" id="KAL1022807.1"/>
    </source>
</evidence>
<gene>
    <name evidence="2" type="ORF">UPYG_G00032570</name>
</gene>
<feature type="compositionally biased region" description="Polar residues" evidence="1">
    <location>
        <begin position="1"/>
        <end position="20"/>
    </location>
</feature>
<accession>A0ABD0YC51</accession>
<name>A0ABD0YC51_UMBPY</name>
<evidence type="ECO:0000313" key="3">
    <source>
        <dbReference type="Proteomes" id="UP001557470"/>
    </source>
</evidence>
<keyword evidence="3" id="KW-1185">Reference proteome</keyword>
<evidence type="ECO:0000256" key="1">
    <source>
        <dbReference type="SAM" id="MobiDB-lite"/>
    </source>
</evidence>
<dbReference type="EMBL" id="JAGEUA010000001">
    <property type="protein sequence ID" value="KAL1022807.1"/>
    <property type="molecule type" value="Genomic_DNA"/>
</dbReference>